<gene>
    <name evidence="2" type="ORF">AZI85_00020</name>
</gene>
<keyword evidence="1" id="KW-0732">Signal</keyword>
<proteinExistence type="predicted"/>
<dbReference type="Proteomes" id="UP000075391">
    <property type="component" value="Unassembled WGS sequence"/>
</dbReference>
<evidence type="ECO:0008006" key="4">
    <source>
        <dbReference type="Google" id="ProtNLM"/>
    </source>
</evidence>
<evidence type="ECO:0000256" key="1">
    <source>
        <dbReference type="SAM" id="SignalP"/>
    </source>
</evidence>
<evidence type="ECO:0000313" key="2">
    <source>
        <dbReference type="EMBL" id="KYG70382.1"/>
    </source>
</evidence>
<reference evidence="2 3" key="1">
    <citation type="submission" date="2016-03" db="EMBL/GenBank/DDBJ databases">
        <authorList>
            <person name="Ploux O."/>
        </authorList>
    </citation>
    <scope>NUCLEOTIDE SEQUENCE [LARGE SCALE GENOMIC DNA]</scope>
    <source>
        <strain evidence="2 3">BER2</strain>
    </source>
</reference>
<dbReference type="EMBL" id="LUKF01000001">
    <property type="protein sequence ID" value="KYG70382.1"/>
    <property type="molecule type" value="Genomic_DNA"/>
</dbReference>
<protein>
    <recommendedName>
        <fullName evidence="4">Secreted protein</fullName>
    </recommendedName>
</protein>
<name>A0A150WVS4_BDEBC</name>
<feature type="signal peptide" evidence="1">
    <location>
        <begin position="1"/>
        <end position="19"/>
    </location>
</feature>
<sequence length="167" mass="18324">MKSVFVSLLTLVISSSAFAVHSGSSWSQIFADRDAVVEHGYNLHGISLSNACMTDYEIRAISATRECAELVPVKRNIPEGEGGGPITDWVCARYETVHKTAPRTYEAPECLRFEGSGEQTPVCTEWGTRDVTVPRTISTQVVITRGEGGTSFFKNFTFPTCDVVQPR</sequence>
<accession>A0A150WVS4</accession>
<dbReference type="RefSeq" id="WP_063242176.1">
    <property type="nucleotide sequence ID" value="NZ_LUKF01000001.1"/>
</dbReference>
<evidence type="ECO:0000313" key="3">
    <source>
        <dbReference type="Proteomes" id="UP000075391"/>
    </source>
</evidence>
<dbReference type="AlphaFoldDB" id="A0A150WVS4"/>
<comment type="caution">
    <text evidence="2">The sequence shown here is derived from an EMBL/GenBank/DDBJ whole genome shotgun (WGS) entry which is preliminary data.</text>
</comment>
<organism evidence="2 3">
    <name type="scientific">Bdellovibrio bacteriovorus</name>
    <dbReference type="NCBI Taxonomy" id="959"/>
    <lineage>
        <taxon>Bacteria</taxon>
        <taxon>Pseudomonadati</taxon>
        <taxon>Bdellovibrionota</taxon>
        <taxon>Bdellovibrionia</taxon>
        <taxon>Bdellovibrionales</taxon>
        <taxon>Pseudobdellovibrionaceae</taxon>
        <taxon>Bdellovibrio</taxon>
    </lineage>
</organism>
<feature type="chain" id="PRO_5007573772" description="Secreted protein" evidence="1">
    <location>
        <begin position="20"/>
        <end position="167"/>
    </location>
</feature>
<dbReference type="OrthoDB" id="5293028at2"/>